<comment type="caution">
    <text evidence="1">The sequence shown here is derived from an EMBL/GenBank/DDBJ whole genome shotgun (WGS) entry which is preliminary data.</text>
</comment>
<accession>A0ACB5TRY9</accession>
<reference evidence="1" key="1">
    <citation type="submission" date="2023-04" db="EMBL/GenBank/DDBJ databases">
        <title>Candida boidinii NBRC 1967.</title>
        <authorList>
            <person name="Ichikawa N."/>
            <person name="Sato H."/>
            <person name="Tonouchi N."/>
        </authorList>
    </citation>
    <scope>NUCLEOTIDE SEQUENCE</scope>
    <source>
        <strain evidence="1">NBRC 1967</strain>
    </source>
</reference>
<gene>
    <name evidence="1" type="ORF">Cboi01_000314400</name>
</gene>
<dbReference type="EMBL" id="BSXV01001629">
    <property type="protein sequence ID" value="GME93443.1"/>
    <property type="molecule type" value="Genomic_DNA"/>
</dbReference>
<evidence type="ECO:0000313" key="1">
    <source>
        <dbReference type="EMBL" id="GME93443.1"/>
    </source>
</evidence>
<name>A0ACB5TRY9_CANBO</name>
<sequence>MKYSYVLSAAALASSAIAEDIEFVVKSDNELNGRGVYNIHEGAGINYWFVSSDASTTGPLTYDAEAGTITEPFTEQYLIYFDVLGSFIAQSVAGPNADLTFDDEGVLSINGTSTIQACNDVQDPYSYSKNSRALIFGDAPNDACLPIQLVKKAYSDASESASESASVTSTTETQSTFSTVTSTLTSCSDNACTDISTYNGGANNAAVPVFGAAVAAGLALLM</sequence>
<protein>
    <submittedName>
        <fullName evidence="1">Unnamed protein product</fullName>
    </submittedName>
</protein>
<proteinExistence type="predicted"/>
<keyword evidence="2" id="KW-1185">Reference proteome</keyword>
<dbReference type="Proteomes" id="UP001165101">
    <property type="component" value="Unassembled WGS sequence"/>
</dbReference>
<evidence type="ECO:0000313" key="2">
    <source>
        <dbReference type="Proteomes" id="UP001165101"/>
    </source>
</evidence>
<organism evidence="1 2">
    <name type="scientific">Candida boidinii</name>
    <name type="common">Yeast</name>
    <dbReference type="NCBI Taxonomy" id="5477"/>
    <lineage>
        <taxon>Eukaryota</taxon>
        <taxon>Fungi</taxon>
        <taxon>Dikarya</taxon>
        <taxon>Ascomycota</taxon>
        <taxon>Saccharomycotina</taxon>
        <taxon>Pichiomycetes</taxon>
        <taxon>Pichiales</taxon>
        <taxon>Pichiaceae</taxon>
        <taxon>Ogataea</taxon>
        <taxon>Ogataea/Candida clade</taxon>
    </lineage>
</organism>